<dbReference type="AlphaFoldDB" id="A0A511T5J6"/>
<evidence type="ECO:0000313" key="5">
    <source>
        <dbReference type="EMBL" id="GEN08608.1"/>
    </source>
</evidence>
<name>A0A511T5J6_MYXFU</name>
<evidence type="ECO:0000313" key="6">
    <source>
        <dbReference type="EMBL" id="SEU30440.1"/>
    </source>
</evidence>
<evidence type="ECO:0000256" key="3">
    <source>
        <dbReference type="SAM" id="SignalP"/>
    </source>
</evidence>
<feature type="chain" id="PRO_5023064186" evidence="3">
    <location>
        <begin position="26"/>
        <end position="367"/>
    </location>
</feature>
<keyword evidence="6" id="KW-0449">Lipoprotein</keyword>
<dbReference type="InterPro" id="IPR038352">
    <property type="entry name" value="Imelysin_sf"/>
</dbReference>
<reference evidence="5 8" key="2">
    <citation type="submission" date="2019-07" db="EMBL/GenBank/DDBJ databases">
        <title>Whole genome shotgun sequence of Myxococcus fulvus NBRC 100333.</title>
        <authorList>
            <person name="Hosoyama A."/>
            <person name="Uohara A."/>
            <person name="Ohji S."/>
            <person name="Ichikawa N."/>
        </authorList>
    </citation>
    <scope>NUCLEOTIDE SEQUENCE [LARGE SCALE GENOMIC DNA]</scope>
    <source>
        <strain evidence="5 8">NBRC 100333</strain>
    </source>
</reference>
<evidence type="ECO:0000313" key="7">
    <source>
        <dbReference type="Proteomes" id="UP000183760"/>
    </source>
</evidence>
<dbReference type="STRING" id="1334629.MFUL124B02_16580"/>
<evidence type="ECO:0000259" key="4">
    <source>
        <dbReference type="Pfam" id="PF09375"/>
    </source>
</evidence>
<proteinExistence type="predicted"/>
<dbReference type="OrthoDB" id="9764688at2"/>
<feature type="signal peptide" evidence="3">
    <location>
        <begin position="1"/>
        <end position="25"/>
    </location>
</feature>
<dbReference type="EMBL" id="BJXR01000030">
    <property type="protein sequence ID" value="GEN08608.1"/>
    <property type="molecule type" value="Genomic_DNA"/>
</dbReference>
<dbReference type="PROSITE" id="PS51257">
    <property type="entry name" value="PROKAR_LIPOPROTEIN"/>
    <property type="match status" value="1"/>
</dbReference>
<dbReference type="Pfam" id="PF09375">
    <property type="entry name" value="Peptidase_M75"/>
    <property type="match status" value="1"/>
</dbReference>
<dbReference type="EMBL" id="FOIB01000008">
    <property type="protein sequence ID" value="SEU30440.1"/>
    <property type="molecule type" value="Genomic_DNA"/>
</dbReference>
<keyword evidence="7" id="KW-1185">Reference proteome</keyword>
<dbReference type="InterPro" id="IPR034982">
    <property type="entry name" value="Imelysin-like_IrpA"/>
</dbReference>
<evidence type="ECO:0000256" key="1">
    <source>
        <dbReference type="ARBA" id="ARBA00004196"/>
    </source>
</evidence>
<feature type="domain" description="Imelysin-like" evidence="4">
    <location>
        <begin position="55"/>
        <end position="356"/>
    </location>
</feature>
<protein>
    <submittedName>
        <fullName evidence="6">Predicted lipoprotein</fullName>
    </submittedName>
</protein>
<accession>A0A511T5J6</accession>
<dbReference type="Proteomes" id="UP000321514">
    <property type="component" value="Unassembled WGS sequence"/>
</dbReference>
<dbReference type="RefSeq" id="WP_074957339.1">
    <property type="nucleotide sequence ID" value="NZ_BJXR01000030.1"/>
</dbReference>
<evidence type="ECO:0000256" key="2">
    <source>
        <dbReference type="ARBA" id="ARBA00022729"/>
    </source>
</evidence>
<dbReference type="InterPro" id="IPR018976">
    <property type="entry name" value="Imelysin-like"/>
</dbReference>
<gene>
    <name evidence="5" type="ORF">MFU01_36450</name>
    <name evidence="6" type="ORF">SAMN05443572_108349</name>
</gene>
<keyword evidence="2 3" id="KW-0732">Signal</keyword>
<dbReference type="Gene3D" id="1.20.1420.20">
    <property type="entry name" value="M75 peptidase, HXXE motif"/>
    <property type="match status" value="1"/>
</dbReference>
<organism evidence="5 8">
    <name type="scientific">Myxococcus fulvus</name>
    <dbReference type="NCBI Taxonomy" id="33"/>
    <lineage>
        <taxon>Bacteria</taxon>
        <taxon>Pseudomonadati</taxon>
        <taxon>Myxococcota</taxon>
        <taxon>Myxococcia</taxon>
        <taxon>Myxococcales</taxon>
        <taxon>Cystobacterineae</taxon>
        <taxon>Myxococcaceae</taxon>
        <taxon>Myxococcus</taxon>
    </lineage>
</organism>
<sequence>MKRTSLPLRLALAPALLTGSLFLAACGDDDSDTPNEGDSKVTTELVVTFADKVVVPTYARLATRLTELDAACVALATAPTAEKLTAAKAAWRAARIPWEQSEGFLFGPVDSFGYDPALDSWPVSHTELEAVLANNDALTQQYVSNLKNEQKGFHTLEYLIYGDGGTKTVAQLTPRELEYVTALSAELKAVGQLLHGAWAQAHDGNPPFRDTLATAGQSGNTAYPSVEAAAQEIVGGITTILDEVANGKIAEPYDTKDPDVVESQFAYNSLEDFTNNIRSVENAYLGHQQGGAKTGTSLRDVVGVDSALDAKIRQQIAGSISALAAVREPFRDSIRDETERPKIAAAQEAIRALHDTFQGEVLPLLSK</sequence>
<reference evidence="6 7" key="1">
    <citation type="submission" date="2016-10" db="EMBL/GenBank/DDBJ databases">
        <authorList>
            <person name="Varghese N."/>
            <person name="Submissions S."/>
        </authorList>
    </citation>
    <scope>NUCLEOTIDE SEQUENCE [LARGE SCALE GENOMIC DNA]</scope>
    <source>
        <strain evidence="6 7">DSM 16525</strain>
    </source>
</reference>
<comment type="caution">
    <text evidence="5">The sequence shown here is derived from an EMBL/GenBank/DDBJ whole genome shotgun (WGS) entry which is preliminary data.</text>
</comment>
<dbReference type="GO" id="GO:0030313">
    <property type="term" value="C:cell envelope"/>
    <property type="evidence" value="ECO:0007669"/>
    <property type="project" value="UniProtKB-SubCell"/>
</dbReference>
<dbReference type="Proteomes" id="UP000183760">
    <property type="component" value="Unassembled WGS sequence"/>
</dbReference>
<dbReference type="CDD" id="cd14658">
    <property type="entry name" value="Imelysin-like_IrpA"/>
    <property type="match status" value="1"/>
</dbReference>
<evidence type="ECO:0000313" key="8">
    <source>
        <dbReference type="Proteomes" id="UP000321514"/>
    </source>
</evidence>
<comment type="subcellular location">
    <subcellularLocation>
        <location evidence="1">Cell envelope</location>
    </subcellularLocation>
</comment>